<reference evidence="3 4" key="1">
    <citation type="submission" date="2018-09" db="EMBL/GenBank/DDBJ databases">
        <title>Comparative genomics of Leucobacter spp.</title>
        <authorList>
            <person name="Reis A.C."/>
            <person name="Kolvenbach B.A."/>
            <person name="Corvini P.F.X."/>
            <person name="Nunes O.C."/>
        </authorList>
    </citation>
    <scope>NUCLEOTIDE SEQUENCE [LARGE SCALE GENOMIC DNA]</scope>
    <source>
        <strain evidence="3 4">TAN 31504</strain>
    </source>
</reference>
<dbReference type="InterPro" id="IPR013429">
    <property type="entry name" value="Regulatory_FmdB_Zinc_ribbon"/>
</dbReference>
<dbReference type="Pfam" id="PF13397">
    <property type="entry name" value="RbpA"/>
    <property type="match status" value="1"/>
</dbReference>
<dbReference type="InterPro" id="IPR038638">
    <property type="entry name" value="RbpA_sf"/>
</dbReference>
<feature type="domain" description="Putative regulatory protein FmdB zinc ribbon" evidence="2">
    <location>
        <begin position="19"/>
        <end position="59"/>
    </location>
</feature>
<gene>
    <name evidence="3" type="ORF">D3230_02945</name>
</gene>
<dbReference type="NCBIfam" id="TIGR02605">
    <property type="entry name" value="CxxC_CxxC_SSSS"/>
    <property type="match status" value="1"/>
</dbReference>
<evidence type="ECO:0000256" key="1">
    <source>
        <dbReference type="SAM" id="MobiDB-lite"/>
    </source>
</evidence>
<evidence type="ECO:0000259" key="2">
    <source>
        <dbReference type="SMART" id="SM00834"/>
    </source>
</evidence>
<organism evidence="3 4">
    <name type="scientific">Leucobacter chromiireducens subsp. solipictus</name>
    <dbReference type="NCBI Taxonomy" id="398235"/>
    <lineage>
        <taxon>Bacteria</taxon>
        <taxon>Bacillati</taxon>
        <taxon>Actinomycetota</taxon>
        <taxon>Actinomycetes</taxon>
        <taxon>Micrococcales</taxon>
        <taxon>Microbacteriaceae</taxon>
        <taxon>Leucobacter</taxon>
    </lineage>
</organism>
<proteinExistence type="predicted"/>
<evidence type="ECO:0000313" key="4">
    <source>
        <dbReference type="Proteomes" id="UP001645859"/>
    </source>
</evidence>
<dbReference type="InterPro" id="IPR025182">
    <property type="entry name" value="RNApol-bd_RbpA"/>
</dbReference>
<dbReference type="EMBL" id="QYAC01000001">
    <property type="protein sequence ID" value="MBL3678263.1"/>
    <property type="molecule type" value="Genomic_DNA"/>
</dbReference>
<name>A0ABS1SCJ6_9MICO</name>
<protein>
    <submittedName>
        <fullName evidence="3">Zinc ribbon domain-containing protein</fullName>
    </submittedName>
</protein>
<evidence type="ECO:0000313" key="3">
    <source>
        <dbReference type="EMBL" id="MBL3678263.1"/>
    </source>
</evidence>
<sequence>MGTTPSSRSVATTRKAGTMPNYRYTCAEGCQFDALFAMAEVPAELECRSCGAAARRTITAPYLSAAGSAAFGLIDRAATSAHEPAVVSSLPSRGPGTAQPVTRNPLHAKLPRP</sequence>
<comment type="caution">
    <text evidence="3">The sequence shown here is derived from an EMBL/GenBank/DDBJ whole genome shotgun (WGS) entry which is preliminary data.</text>
</comment>
<dbReference type="Proteomes" id="UP001645859">
    <property type="component" value="Unassembled WGS sequence"/>
</dbReference>
<accession>A0ABS1SCJ6</accession>
<keyword evidence="4" id="KW-1185">Reference proteome</keyword>
<dbReference type="RefSeq" id="WP_272928988.1">
    <property type="nucleotide sequence ID" value="NZ_BAAAPI010000001.1"/>
</dbReference>
<dbReference type="Gene3D" id="2.20.28.270">
    <property type="entry name" value="RNA polymerase-binding protein A"/>
    <property type="match status" value="1"/>
</dbReference>
<feature type="region of interest" description="Disordered" evidence="1">
    <location>
        <begin position="82"/>
        <end position="113"/>
    </location>
</feature>
<dbReference type="SMART" id="SM00834">
    <property type="entry name" value="CxxC_CXXC_SSSS"/>
    <property type="match status" value="1"/>
</dbReference>